<dbReference type="RefSeq" id="WP_156593052.1">
    <property type="nucleotide sequence ID" value="NZ_WPHU01000015.1"/>
</dbReference>
<sequence>MNVLSTGWVPALVAGVFAMSGVCTVIETKAQDMSGIKNSRLPAFADYPVNRVHKGSIRLPDFGGGDKDFKSYRTRLRDGMKQGADFAGEYHVVQFGCGTGCSSVLLGNVRSGQVVNFPRGGEEDMYLSLKYQRDSSLMIAQWASFDDESCYVQFLNFNNGAWTELSKRKVGEKDSCTNEINKNIGSIQ</sequence>
<dbReference type="Proteomes" id="UP000440716">
    <property type="component" value="Unassembled WGS sequence"/>
</dbReference>
<organism evidence="1 2">
    <name type="scientific">Agrobacterium vitis</name>
    <name type="common">Rhizobium vitis</name>
    <dbReference type="NCBI Taxonomy" id="373"/>
    <lineage>
        <taxon>Bacteria</taxon>
        <taxon>Pseudomonadati</taxon>
        <taxon>Pseudomonadota</taxon>
        <taxon>Alphaproteobacteria</taxon>
        <taxon>Hyphomicrobiales</taxon>
        <taxon>Rhizobiaceae</taxon>
        <taxon>Rhizobium/Agrobacterium group</taxon>
        <taxon>Agrobacterium</taxon>
    </lineage>
</organism>
<comment type="caution">
    <text evidence="1">The sequence shown here is derived from an EMBL/GenBank/DDBJ whole genome shotgun (WGS) entry which is preliminary data.</text>
</comment>
<evidence type="ECO:0000313" key="2">
    <source>
        <dbReference type="Proteomes" id="UP000440716"/>
    </source>
</evidence>
<evidence type="ECO:0000313" key="1">
    <source>
        <dbReference type="EMBL" id="MVA59267.1"/>
    </source>
</evidence>
<gene>
    <name evidence="1" type="ORF">GOZ88_24515</name>
</gene>
<name>A0A7K1RMM5_AGRVI</name>
<proteinExistence type="predicted"/>
<reference evidence="1 2" key="1">
    <citation type="submission" date="2019-12" db="EMBL/GenBank/DDBJ databases">
        <title>Whole-genome sequencing of Allorhizobium vitis.</title>
        <authorList>
            <person name="Gan H.M."/>
            <person name="Szegedi E."/>
            <person name="Burr T."/>
            <person name="Savka M.A."/>
        </authorList>
    </citation>
    <scope>NUCLEOTIDE SEQUENCE [LARGE SCALE GENOMIC DNA]</scope>
    <source>
        <strain evidence="1 2">CG415</strain>
    </source>
</reference>
<dbReference type="AlphaFoldDB" id="A0A7K1RMM5"/>
<protein>
    <submittedName>
        <fullName evidence="1">Uncharacterized protein</fullName>
    </submittedName>
</protein>
<dbReference type="EMBL" id="WPHU01000015">
    <property type="protein sequence ID" value="MVA59267.1"/>
    <property type="molecule type" value="Genomic_DNA"/>
</dbReference>
<accession>A0A7K1RMM5</accession>